<proteinExistence type="predicted"/>
<gene>
    <name evidence="4" type="ORF">SAMN04488554_1941</name>
</gene>
<dbReference type="STRING" id="648782.SAMN04488554_1941"/>
<dbReference type="PANTHER" id="PTHR43542:SF1">
    <property type="entry name" value="METHYLTRANSFERASE"/>
    <property type="match status" value="1"/>
</dbReference>
<dbReference type="CDD" id="cd02440">
    <property type="entry name" value="AdoMet_MTases"/>
    <property type="match status" value="1"/>
</dbReference>
<dbReference type="RefSeq" id="WP_089772721.1">
    <property type="nucleotide sequence ID" value="NZ_FNTX01000001.1"/>
</dbReference>
<dbReference type="Pfam" id="PF03602">
    <property type="entry name" value="Cons_hypoth95"/>
    <property type="match status" value="1"/>
</dbReference>
<dbReference type="EMBL" id="FNTX01000001">
    <property type="protein sequence ID" value="SEE26600.1"/>
    <property type="molecule type" value="Genomic_DNA"/>
</dbReference>
<dbReference type="Gene3D" id="3.40.50.150">
    <property type="entry name" value="Vaccinia Virus protein VP39"/>
    <property type="match status" value="1"/>
</dbReference>
<dbReference type="SUPFAM" id="SSF53335">
    <property type="entry name" value="S-adenosyl-L-methionine-dependent methyltransferases"/>
    <property type="match status" value="1"/>
</dbReference>
<dbReference type="OrthoDB" id="9803017at2"/>
<dbReference type="PIRSF" id="PIRSF004553">
    <property type="entry name" value="CHP00095"/>
    <property type="match status" value="1"/>
</dbReference>
<keyword evidence="1 4" id="KW-0489">Methyltransferase</keyword>
<feature type="region of interest" description="Disordered" evidence="3">
    <location>
        <begin position="1"/>
        <end position="21"/>
    </location>
</feature>
<protein>
    <submittedName>
        <fullName evidence="4">16S rRNA (Guanine966-N2)-methyltransferase</fullName>
    </submittedName>
</protein>
<evidence type="ECO:0000256" key="1">
    <source>
        <dbReference type="ARBA" id="ARBA00022603"/>
    </source>
</evidence>
<reference evidence="5" key="1">
    <citation type="submission" date="2016-10" db="EMBL/GenBank/DDBJ databases">
        <authorList>
            <person name="Varghese N."/>
            <person name="Submissions S."/>
        </authorList>
    </citation>
    <scope>NUCLEOTIDE SEQUENCE [LARGE SCALE GENOMIC DNA]</scope>
    <source>
        <strain evidence="5">DSM 21368</strain>
    </source>
</reference>
<dbReference type="NCBIfam" id="TIGR00095">
    <property type="entry name" value="16S rRNA (guanine(966)-N(2))-methyltransferase RsmD"/>
    <property type="match status" value="1"/>
</dbReference>
<dbReference type="PANTHER" id="PTHR43542">
    <property type="entry name" value="METHYLTRANSFERASE"/>
    <property type="match status" value="1"/>
</dbReference>
<dbReference type="GO" id="GO:0008168">
    <property type="term" value="F:methyltransferase activity"/>
    <property type="evidence" value="ECO:0007669"/>
    <property type="project" value="UniProtKB-KW"/>
</dbReference>
<dbReference type="GO" id="GO:0031167">
    <property type="term" value="P:rRNA methylation"/>
    <property type="evidence" value="ECO:0007669"/>
    <property type="project" value="InterPro"/>
</dbReference>
<keyword evidence="2 4" id="KW-0808">Transferase</keyword>
<organism evidence="4 5">
    <name type="scientific">Ruania alba</name>
    <dbReference type="NCBI Taxonomy" id="648782"/>
    <lineage>
        <taxon>Bacteria</taxon>
        <taxon>Bacillati</taxon>
        <taxon>Actinomycetota</taxon>
        <taxon>Actinomycetes</taxon>
        <taxon>Micrococcales</taxon>
        <taxon>Ruaniaceae</taxon>
        <taxon>Ruania</taxon>
    </lineage>
</organism>
<evidence type="ECO:0000313" key="5">
    <source>
        <dbReference type="Proteomes" id="UP000199220"/>
    </source>
</evidence>
<dbReference type="AlphaFoldDB" id="A0A1H5HFC3"/>
<name>A0A1H5HFC3_9MICO</name>
<evidence type="ECO:0000313" key="4">
    <source>
        <dbReference type="EMBL" id="SEE26600.1"/>
    </source>
</evidence>
<dbReference type="Proteomes" id="UP000199220">
    <property type="component" value="Unassembled WGS sequence"/>
</dbReference>
<keyword evidence="5" id="KW-1185">Reference proteome</keyword>
<dbReference type="InterPro" id="IPR029063">
    <property type="entry name" value="SAM-dependent_MTases_sf"/>
</dbReference>
<dbReference type="InterPro" id="IPR004398">
    <property type="entry name" value="RNA_MeTrfase_RsmD"/>
</dbReference>
<accession>A0A1H5HFC3</accession>
<evidence type="ECO:0000256" key="3">
    <source>
        <dbReference type="SAM" id="MobiDB-lite"/>
    </source>
</evidence>
<evidence type="ECO:0000256" key="2">
    <source>
        <dbReference type="ARBA" id="ARBA00022679"/>
    </source>
</evidence>
<sequence length="184" mass="19260">MTRVIAGTAGGHRLDVPAKGTRPTSERVREAIFSRLEHLGMLDGTRVLDLYAGSGALGLEAASRGAAQVTLVESARAAVGTCRANARRTGLESIVQVVPTAVERYLSGGPPAAGYDLVLVDPPYTEDGLDAVLEALAAPGWLAPEGAVVVERSSRSTPPVWPDGWAESGTKSYGETRVYYALTP</sequence>